<evidence type="ECO:0000259" key="6">
    <source>
        <dbReference type="Pfam" id="PF02826"/>
    </source>
</evidence>
<dbReference type="Gene3D" id="3.40.50.720">
    <property type="entry name" value="NAD(P)-binding Rossmann-like Domain"/>
    <property type="match status" value="3"/>
</dbReference>
<dbReference type="GO" id="GO:0030267">
    <property type="term" value="F:glyoxylate reductase (NADPH) activity"/>
    <property type="evidence" value="ECO:0007669"/>
    <property type="project" value="TreeGrafter"/>
</dbReference>
<feature type="domain" description="D-isomer specific 2-hydroxyacid dehydrogenase NAD-binding" evidence="6">
    <location>
        <begin position="222"/>
        <end position="395"/>
    </location>
</feature>
<dbReference type="InterPro" id="IPR006140">
    <property type="entry name" value="D-isomer_DH_NAD-bd"/>
</dbReference>
<gene>
    <name evidence="7" type="ORF">GIB67_040686</name>
</gene>
<proteinExistence type="inferred from homology"/>
<dbReference type="AlphaFoldDB" id="A0A7J7KUB5"/>
<dbReference type="InterPro" id="IPR036291">
    <property type="entry name" value="NAD(P)-bd_dom_sf"/>
</dbReference>
<dbReference type="CDD" id="cd12156">
    <property type="entry name" value="HPPR"/>
    <property type="match status" value="1"/>
</dbReference>
<reference evidence="7 8" key="1">
    <citation type="journal article" date="2020" name="IScience">
        <title>Genome Sequencing of the Endangered Kingdonia uniflora (Circaeasteraceae, Ranunculales) Reveals Potential Mechanisms of Evolutionary Specialization.</title>
        <authorList>
            <person name="Sun Y."/>
            <person name="Deng T."/>
            <person name="Zhang A."/>
            <person name="Moore M.J."/>
            <person name="Landis J.B."/>
            <person name="Lin N."/>
            <person name="Zhang H."/>
            <person name="Zhang X."/>
            <person name="Huang J."/>
            <person name="Zhang X."/>
            <person name="Sun H."/>
            <person name="Wang H."/>
        </authorList>
    </citation>
    <scope>NUCLEOTIDE SEQUENCE [LARGE SCALE GENOMIC DNA]</scope>
    <source>
        <strain evidence="7">TB1705</strain>
        <tissue evidence="7">Leaf</tissue>
    </source>
</reference>
<keyword evidence="2 4" id="KW-0560">Oxidoreductase</keyword>
<organism evidence="7 8">
    <name type="scientific">Kingdonia uniflora</name>
    <dbReference type="NCBI Taxonomy" id="39325"/>
    <lineage>
        <taxon>Eukaryota</taxon>
        <taxon>Viridiplantae</taxon>
        <taxon>Streptophyta</taxon>
        <taxon>Embryophyta</taxon>
        <taxon>Tracheophyta</taxon>
        <taxon>Spermatophyta</taxon>
        <taxon>Magnoliopsida</taxon>
        <taxon>Ranunculales</taxon>
        <taxon>Circaeasteraceae</taxon>
        <taxon>Kingdonia</taxon>
    </lineage>
</organism>
<feature type="domain" description="D-isomer specific 2-hydroxyacid dehydrogenase catalytic" evidence="5">
    <location>
        <begin position="152"/>
        <end position="426"/>
    </location>
</feature>
<evidence type="ECO:0000313" key="7">
    <source>
        <dbReference type="EMBL" id="KAF6133922.1"/>
    </source>
</evidence>
<dbReference type="GO" id="GO:0016618">
    <property type="term" value="F:hydroxypyruvate reductase [NAD(P)H] activity"/>
    <property type="evidence" value="ECO:0007669"/>
    <property type="project" value="TreeGrafter"/>
</dbReference>
<evidence type="ECO:0000256" key="2">
    <source>
        <dbReference type="ARBA" id="ARBA00023002"/>
    </source>
</evidence>
<dbReference type="GO" id="GO:0051287">
    <property type="term" value="F:NAD binding"/>
    <property type="evidence" value="ECO:0007669"/>
    <property type="project" value="InterPro"/>
</dbReference>
<keyword evidence="8" id="KW-1185">Reference proteome</keyword>
<comment type="caution">
    <text evidence="7">The sequence shown here is derived from an EMBL/GenBank/DDBJ whole genome shotgun (WGS) entry which is preliminary data.</text>
</comment>
<dbReference type="GO" id="GO:0005829">
    <property type="term" value="C:cytosol"/>
    <property type="evidence" value="ECO:0007669"/>
    <property type="project" value="TreeGrafter"/>
</dbReference>
<dbReference type="Pfam" id="PF00389">
    <property type="entry name" value="2-Hacid_dh"/>
    <property type="match status" value="2"/>
</dbReference>
<dbReference type="EMBL" id="JACGCM010002894">
    <property type="protein sequence ID" value="KAF6133922.1"/>
    <property type="molecule type" value="Genomic_DNA"/>
</dbReference>
<dbReference type="PANTHER" id="PTHR10996:SF179">
    <property type="entry name" value="D-ISOMER SPECIFIC 2-HYDROXYACID DEHYDROGENASE FAMILY PROTEIN-RELATED"/>
    <property type="match status" value="1"/>
</dbReference>
<keyword evidence="1" id="KW-0521">NADP</keyword>
<dbReference type="OrthoDB" id="298012at2759"/>
<evidence type="ECO:0000256" key="4">
    <source>
        <dbReference type="RuleBase" id="RU003719"/>
    </source>
</evidence>
<protein>
    <submittedName>
        <fullName evidence="7">Uncharacterized protein</fullName>
    </submittedName>
</protein>
<sequence>MESYKKTNLPLVFLFRNFPFLPSFKETFSNKFHSFTTLESPQAQSVKAIICSPIRPLTSQTLQSLPSLELVLTTSVGIDHIDIAECRRRGISVTNAGTVFTEDVADYGVGLLIDVLRRVSVGDRYMRGGNWATMGEAPLGSKDSDLPIHEFLKTHAQSVRVLLCLGPAPLDCEALMCLPSLECIVGSSAGVNHIDLVECKRRGIAVTNAGSVFSEDVADYAVGMLIDVLRRVSAADRYVRSGLWSLKGEYPLGHKVWGKRVGIIGLGSIGSQVAKRLEAFGCIISYNSRNKKLSVCYPYFANVHELAANSDVLIATCALTEKTYHIINKDVLLALGKEGVVINVGRGALIDEKELVRSLVQGEIGGAGLDVFENEPNVPKELFELDNVVLSPHKAVLTLESFSDLHELIIANLDAFFSNKPLLTPVKLE</sequence>
<comment type="similarity">
    <text evidence="4">Belongs to the D-isomer specific 2-hydroxyacid dehydrogenase family.</text>
</comment>
<dbReference type="SUPFAM" id="SSF52283">
    <property type="entry name" value="Formate/glycerate dehydrogenase catalytic domain-like"/>
    <property type="match status" value="2"/>
</dbReference>
<dbReference type="FunFam" id="3.40.50.720:FF:000213">
    <property type="entry name" value="Putative 2-hydroxyacid dehydrogenase"/>
    <property type="match status" value="1"/>
</dbReference>
<evidence type="ECO:0000313" key="8">
    <source>
        <dbReference type="Proteomes" id="UP000541444"/>
    </source>
</evidence>
<keyword evidence="3" id="KW-0520">NAD</keyword>
<dbReference type="Proteomes" id="UP000541444">
    <property type="component" value="Unassembled WGS sequence"/>
</dbReference>
<dbReference type="InterPro" id="IPR006139">
    <property type="entry name" value="D-isomer_2_OHA_DH_cat_dom"/>
</dbReference>
<evidence type="ECO:0000256" key="1">
    <source>
        <dbReference type="ARBA" id="ARBA00022857"/>
    </source>
</evidence>
<dbReference type="SUPFAM" id="SSF51735">
    <property type="entry name" value="NAD(P)-binding Rossmann-fold domains"/>
    <property type="match status" value="1"/>
</dbReference>
<dbReference type="PANTHER" id="PTHR10996">
    <property type="entry name" value="2-HYDROXYACID DEHYDROGENASE-RELATED"/>
    <property type="match status" value="1"/>
</dbReference>
<accession>A0A7J7KUB5</accession>
<evidence type="ECO:0000259" key="5">
    <source>
        <dbReference type="Pfam" id="PF00389"/>
    </source>
</evidence>
<feature type="domain" description="D-isomer specific 2-hydroxyacid dehydrogenase catalytic" evidence="5">
    <location>
        <begin position="42"/>
        <end position="108"/>
    </location>
</feature>
<dbReference type="InterPro" id="IPR050223">
    <property type="entry name" value="D-isomer_2-hydroxyacid_DH"/>
</dbReference>
<dbReference type="Pfam" id="PF02826">
    <property type="entry name" value="2-Hacid_dh_C"/>
    <property type="match status" value="1"/>
</dbReference>
<evidence type="ECO:0000256" key="3">
    <source>
        <dbReference type="ARBA" id="ARBA00023027"/>
    </source>
</evidence>
<name>A0A7J7KUB5_9MAGN</name>